<dbReference type="InterPro" id="IPR013083">
    <property type="entry name" value="Znf_RING/FYVE/PHD"/>
</dbReference>
<comment type="caution">
    <text evidence="7">The sequence shown here is derived from an EMBL/GenBank/DDBJ whole genome shotgun (WGS) entry which is preliminary data.</text>
</comment>
<dbReference type="PANTHER" id="PTHR45676">
    <property type="entry name" value="RING-H2 FINGER PROTEIN ATL51-RELATED"/>
    <property type="match status" value="1"/>
</dbReference>
<dbReference type="Proteomes" id="UP000186594">
    <property type="component" value="Unassembled WGS sequence"/>
</dbReference>
<organism evidence="7 8">
    <name type="scientific">Neolecta irregularis (strain DAH-3)</name>
    <dbReference type="NCBI Taxonomy" id="1198029"/>
    <lineage>
        <taxon>Eukaryota</taxon>
        <taxon>Fungi</taxon>
        <taxon>Dikarya</taxon>
        <taxon>Ascomycota</taxon>
        <taxon>Taphrinomycotina</taxon>
        <taxon>Neolectales</taxon>
        <taxon>Neolectaceae</taxon>
        <taxon>Neolecta</taxon>
    </lineage>
</organism>
<evidence type="ECO:0000256" key="3">
    <source>
        <dbReference type="ARBA" id="ARBA00022833"/>
    </source>
</evidence>
<dbReference type="InterPro" id="IPR011016">
    <property type="entry name" value="Znf_RING-CH"/>
</dbReference>
<evidence type="ECO:0000313" key="7">
    <source>
        <dbReference type="EMBL" id="OLL21735.1"/>
    </source>
</evidence>
<keyword evidence="8" id="KW-1185">Reference proteome</keyword>
<keyword evidence="2 4" id="KW-0863">Zinc-finger</keyword>
<feature type="region of interest" description="Disordered" evidence="5">
    <location>
        <begin position="121"/>
        <end position="210"/>
    </location>
</feature>
<evidence type="ECO:0000256" key="4">
    <source>
        <dbReference type="PROSITE-ProRule" id="PRU00175"/>
    </source>
</evidence>
<feature type="compositionally biased region" description="Polar residues" evidence="5">
    <location>
        <begin position="147"/>
        <end position="156"/>
    </location>
</feature>
<dbReference type="GO" id="GO:0008270">
    <property type="term" value="F:zinc ion binding"/>
    <property type="evidence" value="ECO:0007669"/>
    <property type="project" value="UniProtKB-KW"/>
</dbReference>
<keyword evidence="1" id="KW-0479">Metal-binding</keyword>
<feature type="region of interest" description="Disordered" evidence="5">
    <location>
        <begin position="364"/>
        <end position="506"/>
    </location>
</feature>
<feature type="compositionally biased region" description="Polar residues" evidence="5">
    <location>
        <begin position="190"/>
        <end position="207"/>
    </location>
</feature>
<dbReference type="InterPro" id="IPR001841">
    <property type="entry name" value="Znf_RING"/>
</dbReference>
<protein>
    <submittedName>
        <fullName evidence="7">Putative RING finger protein</fullName>
    </submittedName>
</protein>
<dbReference type="SMART" id="SM00184">
    <property type="entry name" value="RING"/>
    <property type="match status" value="1"/>
</dbReference>
<dbReference type="OrthoDB" id="8062037at2759"/>
<proteinExistence type="predicted"/>
<evidence type="ECO:0000256" key="5">
    <source>
        <dbReference type="SAM" id="MobiDB-lite"/>
    </source>
</evidence>
<name>A0A1U7LGF2_NEOID</name>
<feature type="compositionally biased region" description="Polar residues" evidence="5">
    <location>
        <begin position="80"/>
        <end position="91"/>
    </location>
</feature>
<evidence type="ECO:0000313" key="8">
    <source>
        <dbReference type="Proteomes" id="UP000186594"/>
    </source>
</evidence>
<dbReference type="CDD" id="cd16461">
    <property type="entry name" value="RING-H2_EL5-like"/>
    <property type="match status" value="1"/>
</dbReference>
<feature type="compositionally biased region" description="Polar residues" evidence="5">
    <location>
        <begin position="121"/>
        <end position="131"/>
    </location>
</feature>
<evidence type="ECO:0000259" key="6">
    <source>
        <dbReference type="PROSITE" id="PS50089"/>
    </source>
</evidence>
<dbReference type="EMBL" id="LXFE01004361">
    <property type="protein sequence ID" value="OLL21735.1"/>
    <property type="molecule type" value="Genomic_DNA"/>
</dbReference>
<feature type="compositionally biased region" description="Polar residues" evidence="5">
    <location>
        <begin position="237"/>
        <end position="254"/>
    </location>
</feature>
<gene>
    <name evidence="7" type="ORF">NEOLI_001702</name>
</gene>
<accession>A0A1U7LGF2</accession>
<feature type="compositionally biased region" description="Low complexity" evidence="5">
    <location>
        <begin position="375"/>
        <end position="395"/>
    </location>
</feature>
<dbReference type="Pfam" id="PF13639">
    <property type="entry name" value="zf-RING_2"/>
    <property type="match status" value="1"/>
</dbReference>
<evidence type="ECO:0000256" key="1">
    <source>
        <dbReference type="ARBA" id="ARBA00022723"/>
    </source>
</evidence>
<dbReference type="SMART" id="SM00744">
    <property type="entry name" value="RINGv"/>
    <property type="match status" value="1"/>
</dbReference>
<dbReference type="PANTHER" id="PTHR45676:SF41">
    <property type="entry name" value="RING-H2 FINGER PROTEIN ATL66"/>
    <property type="match status" value="1"/>
</dbReference>
<feature type="compositionally biased region" description="Polar residues" evidence="5">
    <location>
        <begin position="454"/>
        <end position="463"/>
    </location>
</feature>
<dbReference type="PROSITE" id="PS50089">
    <property type="entry name" value="ZF_RING_2"/>
    <property type="match status" value="1"/>
</dbReference>
<reference evidence="7 8" key="1">
    <citation type="submission" date="2016-04" db="EMBL/GenBank/DDBJ databases">
        <title>Evolutionary innovation and constraint leading to complex multicellularity in the Ascomycota.</title>
        <authorList>
            <person name="Cisse O."/>
            <person name="Nguyen A."/>
            <person name="Hewitt D.A."/>
            <person name="Jedd G."/>
            <person name="Stajich J.E."/>
        </authorList>
    </citation>
    <scope>NUCLEOTIDE SEQUENCE [LARGE SCALE GENOMIC DNA]</scope>
    <source>
        <strain evidence="7 8">DAH-3</strain>
    </source>
</reference>
<feature type="compositionally biased region" description="Pro residues" evidence="5">
    <location>
        <begin position="489"/>
        <end position="502"/>
    </location>
</feature>
<dbReference type="OMA" id="HKICIDQ"/>
<dbReference type="STRING" id="1198029.A0A1U7LGF2"/>
<evidence type="ECO:0000256" key="2">
    <source>
        <dbReference type="ARBA" id="ARBA00022771"/>
    </source>
</evidence>
<keyword evidence="3" id="KW-0862">Zinc</keyword>
<feature type="domain" description="RING-type" evidence="6">
    <location>
        <begin position="597"/>
        <end position="640"/>
    </location>
</feature>
<sequence>MPDVPELSDLDLIANRRREQRFRMIERLNPRRNSRVVVNPSPQISRRASTRLGGMDSRFLERLRNRNDLTRQQRRASLPPMSNRSAASNLVTEPAVRSRIARVRHSITTNLAATWRELNNSSSNVSVQPTRPRTADRDHDGRLEITTRGSNSSSESGELATWESPSRRHLMRSSHAPRPPRYFSDDRNSSRASTQDGPTHQQSTSFGDAQLRPGEDQAAMLSRLLSVAASATAASLVGNSSEQSEPPAPSNNDSLLDGSFESFLRALQNGRLAAALRNGGRELTGTSASTSETMEGDLPPLNFFRMFRFASSTQQIEGQQGAQRMVPIIIVGIRSVPPRDSNGPVANDTPLFFDALANLPIQRSNSQRVRPVRGNPTSTQVSSPSVSSVASNSSPLRAIPRVRGPQPPPLPNQSFPSDMLGVNSDYWESPASTPEGESTDDEFADAPEFAISSPEESQVSLSESGIPWDPHAPAPPALPVTTNDTNFPPQGPPPQSPIPPVPFGRSPPVFRPSGLINDQTTRSWIIYVLGGAYPENHPILTTPSLFTDSPTYEDMLLLSSLIGQAKPPVASAEEVSAAGGITIVGNSDSVVHENDRCQVCLSDYEAGEQVRRLGKCSHYFHRECIDEWLTTGRNSCPLCRNIGVQQINRDEQAGAV</sequence>
<feature type="region of interest" description="Disordered" evidence="5">
    <location>
        <begin position="237"/>
        <end position="256"/>
    </location>
</feature>
<feature type="compositionally biased region" description="Basic and acidic residues" evidence="5">
    <location>
        <begin position="133"/>
        <end position="145"/>
    </location>
</feature>
<dbReference type="SUPFAM" id="SSF57850">
    <property type="entry name" value="RING/U-box"/>
    <property type="match status" value="1"/>
</dbReference>
<dbReference type="AlphaFoldDB" id="A0A1U7LGF2"/>
<feature type="region of interest" description="Disordered" evidence="5">
    <location>
        <begin position="69"/>
        <end position="91"/>
    </location>
</feature>
<dbReference type="Gene3D" id="3.30.40.10">
    <property type="entry name" value="Zinc/RING finger domain, C3HC4 (zinc finger)"/>
    <property type="match status" value="1"/>
</dbReference>